<dbReference type="GO" id="GO:0035527">
    <property type="term" value="F:3-hydroxypropionate dehydrogenase (NADP+) activity"/>
    <property type="evidence" value="ECO:0007669"/>
    <property type="project" value="UniProtKB-EC"/>
</dbReference>
<evidence type="ECO:0000313" key="12">
    <source>
        <dbReference type="EMBL" id="EKE78033.1"/>
    </source>
</evidence>
<evidence type="ECO:0000256" key="9">
    <source>
        <dbReference type="ARBA" id="ARBA00045650"/>
    </source>
</evidence>
<dbReference type="CDD" id="cd05233">
    <property type="entry name" value="SDR_c"/>
    <property type="match status" value="1"/>
</dbReference>
<evidence type="ECO:0000313" key="13">
    <source>
        <dbReference type="Proteomes" id="UP000006755"/>
    </source>
</evidence>
<dbReference type="InterPro" id="IPR002347">
    <property type="entry name" value="SDR_fam"/>
</dbReference>
<sequence length="264" mass="27567">MTTNTLQGKALVTGASSGIGATYARQLAAKGLDLVLVARDQARLDTLAQTLAADFGVAVEVVKADLTQAAELQALEQRLLTDSSISVLINNAGMTVEGGYVDADPARVEAMIQLNVLAPTRLSMAAAKAMAARGQGAIVNLASVVALIPEQFAGAYGATKAFVLGLTQSLATELADKGVRVQGVLPGLTRTEIFERSGHDLAALPPEWVMEVEDMVAAAIKGFEMGEGLTLPSLPDMADFAAYDKARLAMGPRLSLSNPAPRYR</sequence>
<reference evidence="12 13" key="1">
    <citation type="journal article" date="2012" name="J. Bacteriol.">
        <title>Genome Sequence of Gallaecimonas xiamenensis Type Strain 3-C-1.</title>
        <authorList>
            <person name="Lai Q."/>
            <person name="Wang L."/>
            <person name="Wang W."/>
            <person name="Shao Z."/>
        </authorList>
    </citation>
    <scope>NUCLEOTIDE SEQUENCE [LARGE SCALE GENOMIC DNA]</scope>
    <source>
        <strain evidence="12 13">3-C-1</strain>
    </source>
</reference>
<dbReference type="EC" id="1.1.1.381" evidence="5"/>
<comment type="function">
    <text evidence="9">NADP-dependent dehydrogenase with broad substrate specificity acting on 3-hydroxy acids. Catalyzes the NADP-dependent oxidation of L-allo-threonine to L-2-amino-3-keto-butyrate, which is spontaneously decarboxylated into aminoacetone. Also acts on D-threonine, L-serine, D-serine, D-3-hydroxyisobutyrate, L-3-hydroxyisobutyrate, D-glycerate and L-glycerate. Able to catalyze the reduction of the malonic semialdehyde to 3-hydroxypropionic acid. YdfG is apparently supplementing RutE, the presumed malonic semialdehyde reductase involved in pyrimidine degradation since both are able to detoxify malonic semialdehyde.</text>
</comment>
<dbReference type="PROSITE" id="PS00061">
    <property type="entry name" value="ADH_SHORT"/>
    <property type="match status" value="1"/>
</dbReference>
<dbReference type="PRINTS" id="PR00080">
    <property type="entry name" value="SDRFAMILY"/>
</dbReference>
<organism evidence="12 13">
    <name type="scientific">Gallaecimonas xiamenensis 3-C-1</name>
    <dbReference type="NCBI Taxonomy" id="745411"/>
    <lineage>
        <taxon>Bacteria</taxon>
        <taxon>Pseudomonadati</taxon>
        <taxon>Pseudomonadota</taxon>
        <taxon>Gammaproteobacteria</taxon>
        <taxon>Enterobacterales</taxon>
        <taxon>Gallaecimonadaceae</taxon>
        <taxon>Gallaecimonas</taxon>
    </lineage>
</organism>
<dbReference type="InterPro" id="IPR020904">
    <property type="entry name" value="Sc_DH/Rdtase_CS"/>
</dbReference>
<dbReference type="PATRIC" id="fig|745411.4.peg.232"/>
<evidence type="ECO:0000256" key="7">
    <source>
        <dbReference type="ARBA" id="ARBA00044271"/>
    </source>
</evidence>
<comment type="similarity">
    <text evidence="1 11">Belongs to the short-chain dehydrogenases/reductases (SDR) family.</text>
</comment>
<accession>K2JRJ4</accession>
<dbReference type="Proteomes" id="UP000006755">
    <property type="component" value="Unassembled WGS sequence"/>
</dbReference>
<evidence type="ECO:0000256" key="8">
    <source>
        <dbReference type="ARBA" id="ARBA00044349"/>
    </source>
</evidence>
<proteinExistence type="inferred from homology"/>
<evidence type="ECO:0000256" key="10">
    <source>
        <dbReference type="ARBA" id="ARBA00047274"/>
    </source>
</evidence>
<gene>
    <name evidence="12" type="ORF">B3C1_01195</name>
</gene>
<keyword evidence="13" id="KW-1185">Reference proteome</keyword>
<dbReference type="PANTHER" id="PTHR43086:SF3">
    <property type="entry name" value="NADP-DEPENDENT 3-HYDROXY ACID DEHYDROGENASE YDFG"/>
    <property type="match status" value="1"/>
</dbReference>
<dbReference type="PRINTS" id="PR00081">
    <property type="entry name" value="GDHRDH"/>
</dbReference>
<dbReference type="InterPro" id="IPR036291">
    <property type="entry name" value="NAD(P)-bd_dom_sf"/>
</dbReference>
<name>K2JRJ4_9GAMM</name>
<evidence type="ECO:0000256" key="5">
    <source>
        <dbReference type="ARBA" id="ARBA00044059"/>
    </source>
</evidence>
<evidence type="ECO:0000256" key="6">
    <source>
        <dbReference type="ARBA" id="ARBA00044065"/>
    </source>
</evidence>
<protein>
    <recommendedName>
        <fullName evidence="6">NADP-dependent 3-hydroxy acid dehydrogenase YdfG</fullName>
        <ecNumber evidence="4">1.1.1.298</ecNumber>
        <ecNumber evidence="5">1.1.1.381</ecNumber>
    </recommendedName>
    <alternativeName>
        <fullName evidence="8">L-allo-threonine dehydrogenase</fullName>
    </alternativeName>
    <alternativeName>
        <fullName evidence="7">Malonic semialdehyde reductase</fullName>
    </alternativeName>
</protein>
<dbReference type="EC" id="1.1.1.298" evidence="4"/>
<comment type="catalytic activity">
    <reaction evidence="3">
        <text>L-allo-threonine + NADP(+) = aminoacetone + CO2 + NADPH</text>
        <dbReference type="Rhea" id="RHEA:43524"/>
        <dbReference type="ChEBI" id="CHEBI:16526"/>
        <dbReference type="ChEBI" id="CHEBI:57783"/>
        <dbReference type="ChEBI" id="CHEBI:58320"/>
        <dbReference type="ChEBI" id="CHEBI:58349"/>
        <dbReference type="ChEBI" id="CHEBI:58585"/>
        <dbReference type="EC" id="1.1.1.381"/>
    </reaction>
</comment>
<evidence type="ECO:0000256" key="3">
    <source>
        <dbReference type="ARBA" id="ARBA00043812"/>
    </source>
</evidence>
<dbReference type="PANTHER" id="PTHR43086">
    <property type="entry name" value="VERY-LONG-CHAIN 3-OXOOACYL-COA REDUCTASE"/>
    <property type="match status" value="1"/>
</dbReference>
<dbReference type="OrthoDB" id="9810734at2"/>
<evidence type="ECO:0000256" key="4">
    <source>
        <dbReference type="ARBA" id="ARBA00044050"/>
    </source>
</evidence>
<evidence type="ECO:0000256" key="2">
    <source>
        <dbReference type="ARBA" id="ARBA00023002"/>
    </source>
</evidence>
<keyword evidence="2" id="KW-0560">Oxidoreductase</keyword>
<dbReference type="eggNOG" id="COG0300">
    <property type="taxonomic scope" value="Bacteria"/>
</dbReference>
<dbReference type="EMBL" id="AMRI01000001">
    <property type="protein sequence ID" value="EKE78033.1"/>
    <property type="molecule type" value="Genomic_DNA"/>
</dbReference>
<comment type="caution">
    <text evidence="12">The sequence shown here is derived from an EMBL/GenBank/DDBJ whole genome shotgun (WGS) entry which is preliminary data.</text>
</comment>
<comment type="catalytic activity">
    <reaction evidence="10">
        <text>3-hydroxypropanoate + NADP(+) = 3-oxopropanoate + NADPH + H(+)</text>
        <dbReference type="Rhea" id="RHEA:26438"/>
        <dbReference type="ChEBI" id="CHEBI:15378"/>
        <dbReference type="ChEBI" id="CHEBI:16510"/>
        <dbReference type="ChEBI" id="CHEBI:33190"/>
        <dbReference type="ChEBI" id="CHEBI:57783"/>
        <dbReference type="ChEBI" id="CHEBI:58349"/>
        <dbReference type="EC" id="1.1.1.298"/>
    </reaction>
</comment>
<dbReference type="STRING" id="745411.B3C1_01195"/>
<dbReference type="AlphaFoldDB" id="K2JRJ4"/>
<dbReference type="PIRSF" id="PIRSF000126">
    <property type="entry name" value="11-beta-HSD1"/>
    <property type="match status" value="1"/>
</dbReference>
<dbReference type="SUPFAM" id="SSF51735">
    <property type="entry name" value="NAD(P)-binding Rossmann-fold domains"/>
    <property type="match status" value="1"/>
</dbReference>
<dbReference type="Gene3D" id="3.40.50.720">
    <property type="entry name" value="NAD(P)-binding Rossmann-like Domain"/>
    <property type="match status" value="1"/>
</dbReference>
<dbReference type="RefSeq" id="WP_008482360.1">
    <property type="nucleotide sequence ID" value="NZ_AMRI01000001.1"/>
</dbReference>
<dbReference type="Pfam" id="PF00106">
    <property type="entry name" value="adh_short"/>
    <property type="match status" value="1"/>
</dbReference>
<evidence type="ECO:0000256" key="11">
    <source>
        <dbReference type="RuleBase" id="RU000363"/>
    </source>
</evidence>
<evidence type="ECO:0000256" key="1">
    <source>
        <dbReference type="ARBA" id="ARBA00006484"/>
    </source>
</evidence>